<comment type="caution">
    <text evidence="15">The sequence shown here is derived from an EMBL/GenBank/DDBJ whole genome shotgun (WGS) entry which is preliminary data.</text>
</comment>
<evidence type="ECO:0000259" key="12">
    <source>
        <dbReference type="Pfam" id="PF01225"/>
    </source>
</evidence>
<evidence type="ECO:0000259" key="13">
    <source>
        <dbReference type="Pfam" id="PF02875"/>
    </source>
</evidence>
<name>A0A8J6J8P0_9FIRM</name>
<dbReference type="InterPro" id="IPR051046">
    <property type="entry name" value="MurCDEF_CellWall_CoF430Synth"/>
</dbReference>
<gene>
    <name evidence="10" type="primary">murF</name>
    <name evidence="15" type="ORF">H8S11_06895</name>
</gene>
<proteinExistence type="inferred from homology"/>
<dbReference type="SUPFAM" id="SSF63418">
    <property type="entry name" value="MurE/MurF N-terminal domain"/>
    <property type="match status" value="1"/>
</dbReference>
<reference evidence="15" key="1">
    <citation type="submission" date="2020-08" db="EMBL/GenBank/DDBJ databases">
        <title>Genome public.</title>
        <authorList>
            <person name="Liu C."/>
            <person name="Sun Q."/>
        </authorList>
    </citation>
    <scope>NUCLEOTIDE SEQUENCE</scope>
    <source>
        <strain evidence="15">NSJ-23</strain>
    </source>
</reference>
<accession>A0A8J6J8P0</accession>
<dbReference type="InterPro" id="IPR000713">
    <property type="entry name" value="Mur_ligase_N"/>
</dbReference>
<dbReference type="SUPFAM" id="SSF53244">
    <property type="entry name" value="MurD-like peptide ligases, peptide-binding domain"/>
    <property type="match status" value="1"/>
</dbReference>
<dbReference type="GO" id="GO:0005524">
    <property type="term" value="F:ATP binding"/>
    <property type="evidence" value="ECO:0007669"/>
    <property type="project" value="UniProtKB-UniRule"/>
</dbReference>
<dbReference type="GO" id="GO:0009252">
    <property type="term" value="P:peptidoglycan biosynthetic process"/>
    <property type="evidence" value="ECO:0007669"/>
    <property type="project" value="UniProtKB-UniRule"/>
</dbReference>
<dbReference type="InterPro" id="IPR036615">
    <property type="entry name" value="Mur_ligase_C_dom_sf"/>
</dbReference>
<dbReference type="InterPro" id="IPR035911">
    <property type="entry name" value="MurE/MurF_N"/>
</dbReference>
<keyword evidence="7 10" id="KW-0573">Peptidoglycan synthesis</keyword>
<dbReference type="Pfam" id="PF02875">
    <property type="entry name" value="Mur_ligase_C"/>
    <property type="match status" value="1"/>
</dbReference>
<evidence type="ECO:0000256" key="4">
    <source>
        <dbReference type="ARBA" id="ARBA00022741"/>
    </source>
</evidence>
<dbReference type="PANTHER" id="PTHR43024:SF1">
    <property type="entry name" value="UDP-N-ACETYLMURAMOYL-TRIPEPTIDE--D-ALANYL-D-ALANINE LIGASE"/>
    <property type="match status" value="1"/>
</dbReference>
<dbReference type="GO" id="GO:0047480">
    <property type="term" value="F:UDP-N-acetylmuramoyl-tripeptide-D-alanyl-D-alanine ligase activity"/>
    <property type="evidence" value="ECO:0007669"/>
    <property type="project" value="UniProtKB-UniRule"/>
</dbReference>
<dbReference type="Pfam" id="PF08245">
    <property type="entry name" value="Mur_ligase_M"/>
    <property type="match status" value="1"/>
</dbReference>
<dbReference type="InterPro" id="IPR005863">
    <property type="entry name" value="UDP-N-AcMur_synth"/>
</dbReference>
<keyword evidence="2 10" id="KW-0436">Ligase</keyword>
<dbReference type="Gene3D" id="3.90.190.20">
    <property type="entry name" value="Mur ligase, C-terminal domain"/>
    <property type="match status" value="1"/>
</dbReference>
<comment type="pathway">
    <text evidence="10 11">Cell wall biogenesis; peptidoglycan biosynthesis.</text>
</comment>
<dbReference type="SUPFAM" id="SSF53623">
    <property type="entry name" value="MurD-like peptide ligases, catalytic domain"/>
    <property type="match status" value="1"/>
</dbReference>
<evidence type="ECO:0000256" key="10">
    <source>
        <dbReference type="HAMAP-Rule" id="MF_02019"/>
    </source>
</evidence>
<protein>
    <recommendedName>
        <fullName evidence="10 11">UDP-N-acetylmuramoyl-tripeptide--D-alanyl-D-alanine ligase</fullName>
        <ecNumber evidence="10 11">6.3.2.10</ecNumber>
    </recommendedName>
    <alternativeName>
        <fullName evidence="10">D-alanyl-D-alanine-adding enzyme</fullName>
    </alternativeName>
</protein>
<evidence type="ECO:0000313" key="16">
    <source>
        <dbReference type="Proteomes" id="UP000628736"/>
    </source>
</evidence>
<dbReference type="Gene3D" id="3.40.1390.10">
    <property type="entry name" value="MurE/MurF, N-terminal domain"/>
    <property type="match status" value="1"/>
</dbReference>
<evidence type="ECO:0000259" key="14">
    <source>
        <dbReference type="Pfam" id="PF08245"/>
    </source>
</evidence>
<dbReference type="GO" id="GO:0071555">
    <property type="term" value="P:cell wall organization"/>
    <property type="evidence" value="ECO:0007669"/>
    <property type="project" value="UniProtKB-KW"/>
</dbReference>
<evidence type="ECO:0000256" key="2">
    <source>
        <dbReference type="ARBA" id="ARBA00022598"/>
    </source>
</evidence>
<comment type="catalytic activity">
    <reaction evidence="10 11">
        <text>D-alanyl-D-alanine + UDP-N-acetyl-alpha-D-muramoyl-L-alanyl-gamma-D-glutamyl-meso-2,6-diaminopimelate + ATP = UDP-N-acetyl-alpha-D-muramoyl-L-alanyl-gamma-D-glutamyl-meso-2,6-diaminopimeloyl-D-alanyl-D-alanine + ADP + phosphate + H(+)</text>
        <dbReference type="Rhea" id="RHEA:28374"/>
        <dbReference type="ChEBI" id="CHEBI:15378"/>
        <dbReference type="ChEBI" id="CHEBI:30616"/>
        <dbReference type="ChEBI" id="CHEBI:43474"/>
        <dbReference type="ChEBI" id="CHEBI:57822"/>
        <dbReference type="ChEBI" id="CHEBI:61386"/>
        <dbReference type="ChEBI" id="CHEBI:83905"/>
        <dbReference type="ChEBI" id="CHEBI:456216"/>
        <dbReference type="EC" id="6.3.2.10"/>
    </reaction>
</comment>
<comment type="similarity">
    <text evidence="10">Belongs to the MurCDEF family. MurF subfamily.</text>
</comment>
<dbReference type="HAMAP" id="MF_02019">
    <property type="entry name" value="MurF"/>
    <property type="match status" value="1"/>
</dbReference>
<dbReference type="UniPathway" id="UPA00219"/>
<evidence type="ECO:0000313" key="15">
    <source>
        <dbReference type="EMBL" id="MBC5722535.1"/>
    </source>
</evidence>
<keyword evidence="6 10" id="KW-0133">Cell shape</keyword>
<feature type="domain" description="Mur ligase C-terminal" evidence="13">
    <location>
        <begin position="321"/>
        <end position="445"/>
    </location>
</feature>
<evidence type="ECO:0000256" key="7">
    <source>
        <dbReference type="ARBA" id="ARBA00022984"/>
    </source>
</evidence>
<dbReference type="RefSeq" id="WP_186852624.1">
    <property type="nucleotide sequence ID" value="NZ_JACOPO010000003.1"/>
</dbReference>
<organism evidence="15 16">
    <name type="scientific">Flintibacter hominis</name>
    <dbReference type="NCBI Taxonomy" id="2763048"/>
    <lineage>
        <taxon>Bacteria</taxon>
        <taxon>Bacillati</taxon>
        <taxon>Bacillota</taxon>
        <taxon>Clostridia</taxon>
        <taxon>Eubacteriales</taxon>
        <taxon>Flintibacter</taxon>
    </lineage>
</organism>
<evidence type="ECO:0000256" key="6">
    <source>
        <dbReference type="ARBA" id="ARBA00022960"/>
    </source>
</evidence>
<feature type="domain" description="Mur ligase central" evidence="14">
    <location>
        <begin position="112"/>
        <end position="299"/>
    </location>
</feature>
<dbReference type="Pfam" id="PF01225">
    <property type="entry name" value="Mur_ligase"/>
    <property type="match status" value="1"/>
</dbReference>
<keyword evidence="3 10" id="KW-0132">Cell division</keyword>
<evidence type="ECO:0000256" key="1">
    <source>
        <dbReference type="ARBA" id="ARBA00022490"/>
    </source>
</evidence>
<dbReference type="InterPro" id="IPR036565">
    <property type="entry name" value="Mur-like_cat_sf"/>
</dbReference>
<keyword evidence="1 10" id="KW-0963">Cytoplasm</keyword>
<comment type="function">
    <text evidence="10 11">Involved in cell wall formation. Catalyzes the final step in the synthesis of UDP-N-acetylmuramoyl-pentapeptide, the precursor of murein.</text>
</comment>
<evidence type="ECO:0000256" key="11">
    <source>
        <dbReference type="RuleBase" id="RU004136"/>
    </source>
</evidence>
<evidence type="ECO:0000256" key="5">
    <source>
        <dbReference type="ARBA" id="ARBA00022840"/>
    </source>
</evidence>
<evidence type="ECO:0000256" key="8">
    <source>
        <dbReference type="ARBA" id="ARBA00023306"/>
    </source>
</evidence>
<keyword evidence="4 10" id="KW-0547">Nucleotide-binding</keyword>
<feature type="domain" description="Mur ligase N-terminal catalytic" evidence="12">
    <location>
        <begin position="28"/>
        <end position="99"/>
    </location>
</feature>
<sequence>METITLGQLLEAVGGTLLGEFQDREALIQRVDTDSRNIHEGALFIPLIGERFDGHAYINAALEGGAVGCITARERENYLPGKFYVKVSNTQKALRDLAAWYKGRFDIPFVAITGSVGKTTAKDMVAAVLGTKYKVLKTEGNFNNNVGLPLTLLRLTGEHQICVLEMGMDKAGEIDYLAEIVKPDVGIITNIGDAHIERLGSRENIFKAKCELLPHVKGNGLLVLNGDDELLSTLRGHTTVPAVFYGKEEGLEYQAHITGGDSVSHILCRLTTPAMDREVRIPALGEHMIYPTLAATAVAERFGLTADEIEQGLTQFVPTRMRMNVLRRGEGITILDDTYNANPQSMRAAVSVLADSLGEWKVAVLGDMLELGPFSPALHSGVGECLGRAGIQCLVAVGEESEHIAQGARDSGVPLVYHCADKEAAKVVLEELIRPNSTFLVKASRGMKLEDLTAFLLEHTKEA</sequence>
<keyword evidence="16" id="KW-1185">Reference proteome</keyword>
<dbReference type="GO" id="GO:0008360">
    <property type="term" value="P:regulation of cell shape"/>
    <property type="evidence" value="ECO:0007669"/>
    <property type="project" value="UniProtKB-KW"/>
</dbReference>
<keyword evidence="5 10" id="KW-0067">ATP-binding</keyword>
<dbReference type="PANTHER" id="PTHR43024">
    <property type="entry name" value="UDP-N-ACETYLMURAMOYL-TRIPEPTIDE--D-ALANYL-D-ALANINE LIGASE"/>
    <property type="match status" value="1"/>
</dbReference>
<dbReference type="EC" id="6.3.2.10" evidence="10 11"/>
<feature type="binding site" evidence="10">
    <location>
        <begin position="114"/>
        <end position="120"/>
    </location>
    <ligand>
        <name>ATP</name>
        <dbReference type="ChEBI" id="CHEBI:30616"/>
    </ligand>
</feature>
<dbReference type="InterPro" id="IPR004101">
    <property type="entry name" value="Mur_ligase_C"/>
</dbReference>
<dbReference type="InterPro" id="IPR013221">
    <property type="entry name" value="Mur_ligase_cen"/>
</dbReference>
<keyword evidence="8 10" id="KW-0131">Cell cycle</keyword>
<evidence type="ECO:0000256" key="3">
    <source>
        <dbReference type="ARBA" id="ARBA00022618"/>
    </source>
</evidence>
<dbReference type="AlphaFoldDB" id="A0A8J6J8P0"/>
<keyword evidence="9 10" id="KW-0961">Cell wall biogenesis/degradation</keyword>
<comment type="subcellular location">
    <subcellularLocation>
        <location evidence="10 11">Cytoplasm</location>
    </subcellularLocation>
</comment>
<dbReference type="Proteomes" id="UP000628736">
    <property type="component" value="Unassembled WGS sequence"/>
</dbReference>
<dbReference type="NCBIfam" id="TIGR01143">
    <property type="entry name" value="murF"/>
    <property type="match status" value="1"/>
</dbReference>
<dbReference type="EMBL" id="JACOPO010000003">
    <property type="protein sequence ID" value="MBC5722535.1"/>
    <property type="molecule type" value="Genomic_DNA"/>
</dbReference>
<evidence type="ECO:0000256" key="9">
    <source>
        <dbReference type="ARBA" id="ARBA00023316"/>
    </source>
</evidence>
<dbReference type="GO" id="GO:0051301">
    <property type="term" value="P:cell division"/>
    <property type="evidence" value="ECO:0007669"/>
    <property type="project" value="UniProtKB-KW"/>
</dbReference>
<dbReference type="Gene3D" id="3.40.1190.10">
    <property type="entry name" value="Mur-like, catalytic domain"/>
    <property type="match status" value="1"/>
</dbReference>
<dbReference type="GO" id="GO:0005737">
    <property type="term" value="C:cytoplasm"/>
    <property type="evidence" value="ECO:0007669"/>
    <property type="project" value="UniProtKB-SubCell"/>
</dbReference>